<dbReference type="EMBL" id="JBCGDC010000011">
    <property type="protein sequence ID" value="MFB6392608.1"/>
    <property type="molecule type" value="Genomic_DNA"/>
</dbReference>
<evidence type="ECO:0000313" key="2">
    <source>
        <dbReference type="Proteomes" id="UP001582793"/>
    </source>
</evidence>
<keyword evidence="2" id="KW-1185">Reference proteome</keyword>
<evidence type="ECO:0000313" key="1">
    <source>
        <dbReference type="EMBL" id="MFB6392608.1"/>
    </source>
</evidence>
<name>A0ABV5CKT9_9ACTN</name>
<sequence length="60" mass="6602">MWLADDYLLRHGYTITTRPDGRRTATCDGLTYLLGPVCGHGPDVCPPHRATHPKPTTRAA</sequence>
<accession>A0ABV5CKT9</accession>
<gene>
    <name evidence="1" type="ORF">AAFH96_05750</name>
</gene>
<protein>
    <submittedName>
        <fullName evidence="1">Uncharacterized protein</fullName>
    </submittedName>
</protein>
<proteinExistence type="predicted"/>
<reference evidence="1 2" key="1">
    <citation type="submission" date="2024-04" db="EMBL/GenBank/DDBJ databases">
        <title>Polymorphospora sp. isolated from Baiyangdian Lake in Xiong'an New Area.</title>
        <authorList>
            <person name="Zhang X."/>
            <person name="Liu J."/>
        </authorList>
    </citation>
    <scope>NUCLEOTIDE SEQUENCE [LARGE SCALE GENOMIC DNA]</scope>
    <source>
        <strain evidence="1 2">2-325</strain>
    </source>
</reference>
<dbReference type="Proteomes" id="UP001582793">
    <property type="component" value="Unassembled WGS sequence"/>
</dbReference>
<dbReference type="RefSeq" id="WP_375733323.1">
    <property type="nucleotide sequence ID" value="NZ_JBCGDC010000011.1"/>
</dbReference>
<organism evidence="1 2">
    <name type="scientific">Polymorphospora lycopeni</name>
    <dbReference type="NCBI Taxonomy" id="3140240"/>
    <lineage>
        <taxon>Bacteria</taxon>
        <taxon>Bacillati</taxon>
        <taxon>Actinomycetota</taxon>
        <taxon>Actinomycetes</taxon>
        <taxon>Micromonosporales</taxon>
        <taxon>Micromonosporaceae</taxon>
        <taxon>Polymorphospora</taxon>
    </lineage>
</organism>
<comment type="caution">
    <text evidence="1">The sequence shown here is derived from an EMBL/GenBank/DDBJ whole genome shotgun (WGS) entry which is preliminary data.</text>
</comment>